<dbReference type="RefSeq" id="WP_085129809.1">
    <property type="nucleotide sequence ID" value="NZ_LQOT01000069.1"/>
</dbReference>
<dbReference type="InterPro" id="IPR041036">
    <property type="entry name" value="GH5_C"/>
</dbReference>
<evidence type="ECO:0000256" key="3">
    <source>
        <dbReference type="ARBA" id="ARBA00023295"/>
    </source>
</evidence>
<dbReference type="InterPro" id="IPR017853">
    <property type="entry name" value="GH"/>
</dbReference>
<dbReference type="Pfam" id="PF18564">
    <property type="entry name" value="Glyco_hydro_5_C"/>
    <property type="match status" value="1"/>
</dbReference>
<evidence type="ECO:0000313" key="7">
    <source>
        <dbReference type="Proteomes" id="UP000193465"/>
    </source>
</evidence>
<dbReference type="PANTHER" id="PTHR31308">
    <property type="match status" value="1"/>
</dbReference>
<organism evidence="6 7">
    <name type="scientific">Mycolicibacter engbaekii</name>
    <dbReference type="NCBI Taxonomy" id="188915"/>
    <lineage>
        <taxon>Bacteria</taxon>
        <taxon>Bacillati</taxon>
        <taxon>Actinomycetota</taxon>
        <taxon>Actinomycetes</taxon>
        <taxon>Mycobacteriales</taxon>
        <taxon>Mycobacteriaceae</taxon>
        <taxon>Mycolicibacter</taxon>
    </lineage>
</organism>
<keyword evidence="3" id="KW-0326">Glycosidase</keyword>
<dbReference type="Pfam" id="PF21526">
    <property type="entry name" value="PGRS"/>
    <property type="match status" value="1"/>
</dbReference>
<keyword evidence="7" id="KW-1185">Reference proteome</keyword>
<dbReference type="STRING" id="188915.AWC02_16485"/>
<sequence>MTYAHTASSNRPRPRLTGRARLTGVALAAGVAVGFSLAPVSAPAAQADAVDDVFDQFLAGIAADWGDSLGASAASSFDLAEWFQQSIYLPVYNGLDQWLDTQAGQQVADFLNGFGSFVIGDGATGTEANPDGGAAGWLFGTGGAGWDSDQAGVAGGAGGAAGLIGNGGAGGAGGEDAAGGAGGAGGWLLGNGGVGGDGGEGGYGGDGGHGIGLFAAGGHGGDAGDGISAAAAADFPRPALGGAGGNAGLFGTHGSVGAFGTLDSGPPIGSGAFSTAGTWLIDADGRVLILHGVNEVNKYAPFSPAADHFDEQDAAYLAANGFNSVRVGVIWAAVEPSPGQIDYEYLASIKGTVDLLGSYGIVSVIDMHQDLYSDVITGIGDGAPEWAVQTGDAININFGWPWNYPLNAAVNHAWDAFWTNSPGPDGIGLQNHYAGMFQAVAGYLNGNPHVAGYEIMNEPWPGSGYLSTAFGNPFFDTQQLSPFYEQVTAAIRSVDPSTPVIFGSNTLFGNLPVPTFVKPPDDENTIFAFHSYCPWYEVLGSDFGCGAYEGYIMHHAAAYSQAHGVPALLTEFGNTTNPGVINGATGAANQHGFGWLFWDYNHVLVRDMEQPPAGDNVATDAVNALAAPYPQAVAGIPGNWSFNDGTFAFSYSTEMADGSGQFAAGAHTNISVPPSLYPDGYQVAVTGGQVVSAANAPVLVIASNAGAATVTVTVTANG</sequence>
<comment type="similarity">
    <text evidence="1">Belongs to the glycosyl hydrolase 5 (cellulase A) family.</text>
</comment>
<comment type="caution">
    <text evidence="6">The sequence shown here is derived from an EMBL/GenBank/DDBJ whole genome shotgun (WGS) entry which is preliminary data.</text>
</comment>
<protein>
    <submittedName>
        <fullName evidence="6">Endoglycoceramidase</fullName>
    </submittedName>
</protein>
<dbReference type="Gene3D" id="2.60.40.1180">
    <property type="entry name" value="Golgi alpha-mannosidase II"/>
    <property type="match status" value="1"/>
</dbReference>
<dbReference type="GO" id="GO:0016042">
    <property type="term" value="P:lipid catabolic process"/>
    <property type="evidence" value="ECO:0007669"/>
    <property type="project" value="UniProtKB-ARBA"/>
</dbReference>
<evidence type="ECO:0000259" key="5">
    <source>
        <dbReference type="Pfam" id="PF18564"/>
    </source>
</evidence>
<dbReference type="AlphaFoldDB" id="A0A1X1T8X5"/>
<dbReference type="SUPFAM" id="SSF51445">
    <property type="entry name" value="(Trans)glycosidases"/>
    <property type="match status" value="1"/>
</dbReference>
<dbReference type="InterPro" id="IPR001547">
    <property type="entry name" value="Glyco_hydro_5"/>
</dbReference>
<keyword evidence="2" id="KW-0378">Hydrolase</keyword>
<dbReference type="PANTHER" id="PTHR31308:SF3">
    <property type="entry name" value="ENDOGLYCOCERAMIDASE"/>
    <property type="match status" value="1"/>
</dbReference>
<evidence type="ECO:0000256" key="2">
    <source>
        <dbReference type="ARBA" id="ARBA00022801"/>
    </source>
</evidence>
<dbReference type="InterPro" id="IPR052066">
    <property type="entry name" value="Glycosphingolipid_Hydrolases"/>
</dbReference>
<dbReference type="GO" id="GO:0000272">
    <property type="term" value="P:polysaccharide catabolic process"/>
    <property type="evidence" value="ECO:0007669"/>
    <property type="project" value="InterPro"/>
</dbReference>
<evidence type="ECO:0000259" key="4">
    <source>
        <dbReference type="Pfam" id="PF00150"/>
    </source>
</evidence>
<dbReference type="GO" id="GO:0004553">
    <property type="term" value="F:hydrolase activity, hydrolyzing O-glycosyl compounds"/>
    <property type="evidence" value="ECO:0007669"/>
    <property type="project" value="InterPro"/>
</dbReference>
<proteinExistence type="inferred from homology"/>
<evidence type="ECO:0000256" key="1">
    <source>
        <dbReference type="ARBA" id="ARBA00005641"/>
    </source>
</evidence>
<dbReference type="GO" id="GO:1901136">
    <property type="term" value="P:carbohydrate derivative catabolic process"/>
    <property type="evidence" value="ECO:0007669"/>
    <property type="project" value="UniProtKB-ARBA"/>
</dbReference>
<reference evidence="6 7" key="1">
    <citation type="submission" date="2016-01" db="EMBL/GenBank/DDBJ databases">
        <title>The new phylogeny of the genus Mycobacterium.</title>
        <authorList>
            <person name="Tarcisio F."/>
            <person name="Conor M."/>
            <person name="Antonella G."/>
            <person name="Elisabetta G."/>
            <person name="Giulia F.S."/>
            <person name="Sara T."/>
            <person name="Anna F."/>
            <person name="Clotilde B."/>
            <person name="Roberto B."/>
            <person name="Veronica D.S."/>
            <person name="Fabio R."/>
            <person name="Monica P."/>
            <person name="Olivier J."/>
            <person name="Enrico T."/>
            <person name="Nicola S."/>
        </authorList>
    </citation>
    <scope>NUCLEOTIDE SEQUENCE [LARGE SCALE GENOMIC DNA]</scope>
    <source>
        <strain evidence="6 7">ATCC 27353</strain>
    </source>
</reference>
<evidence type="ECO:0000313" key="6">
    <source>
        <dbReference type="EMBL" id="ORV41031.1"/>
    </source>
</evidence>
<dbReference type="InterPro" id="IPR013780">
    <property type="entry name" value="Glyco_hydro_b"/>
</dbReference>
<accession>A0A1X1T8X5</accession>
<dbReference type="InterPro" id="IPR048996">
    <property type="entry name" value="PGRS_rpt"/>
</dbReference>
<feature type="domain" description="Glycoside hydrolase family 5" evidence="4">
    <location>
        <begin position="311"/>
        <end position="601"/>
    </location>
</feature>
<feature type="domain" description="Glycoside hydrolase family 5 C-terminal" evidence="5">
    <location>
        <begin position="628"/>
        <end position="714"/>
    </location>
</feature>
<gene>
    <name evidence="6" type="ORF">AWC02_16485</name>
</gene>
<dbReference type="EMBL" id="LQOT01000069">
    <property type="protein sequence ID" value="ORV41031.1"/>
    <property type="molecule type" value="Genomic_DNA"/>
</dbReference>
<dbReference type="Gene3D" id="3.20.20.80">
    <property type="entry name" value="Glycosidases"/>
    <property type="match status" value="1"/>
</dbReference>
<dbReference type="Proteomes" id="UP000193465">
    <property type="component" value="Unassembled WGS sequence"/>
</dbReference>
<dbReference type="Pfam" id="PF00150">
    <property type="entry name" value="Cellulase"/>
    <property type="match status" value="1"/>
</dbReference>
<name>A0A1X1T8X5_9MYCO</name>